<feature type="compositionally biased region" description="Polar residues" evidence="1">
    <location>
        <begin position="24"/>
        <end position="49"/>
    </location>
</feature>
<evidence type="ECO:0000313" key="3">
    <source>
        <dbReference type="Proteomes" id="UP001311232"/>
    </source>
</evidence>
<dbReference type="AlphaFoldDB" id="A0AAV9S3L1"/>
<organism evidence="2 3">
    <name type="scientific">Crenichthys baileyi</name>
    <name type="common">White River springfish</name>
    <dbReference type="NCBI Taxonomy" id="28760"/>
    <lineage>
        <taxon>Eukaryota</taxon>
        <taxon>Metazoa</taxon>
        <taxon>Chordata</taxon>
        <taxon>Craniata</taxon>
        <taxon>Vertebrata</taxon>
        <taxon>Euteleostomi</taxon>
        <taxon>Actinopterygii</taxon>
        <taxon>Neopterygii</taxon>
        <taxon>Teleostei</taxon>
        <taxon>Neoteleostei</taxon>
        <taxon>Acanthomorphata</taxon>
        <taxon>Ovalentaria</taxon>
        <taxon>Atherinomorphae</taxon>
        <taxon>Cyprinodontiformes</taxon>
        <taxon>Goodeidae</taxon>
        <taxon>Crenichthys</taxon>
    </lineage>
</organism>
<name>A0AAV9S3L1_9TELE</name>
<accession>A0AAV9S3L1</accession>
<proteinExistence type="predicted"/>
<keyword evidence="3" id="KW-1185">Reference proteome</keyword>
<sequence>MRGCVNEFATWKCRDVGNVKRVESSQQSVPKSRNGQVDSSPEDFSSPGQADTKHREESDDILPQPETDSQPGMVIVTISTPVRSGLVPQRYSFLAASTPSTPPSGATRLSSRYSSLSWAAIWPPSRAPSPDSAPPKADLGALLSFLVKSLGC</sequence>
<evidence type="ECO:0000313" key="2">
    <source>
        <dbReference type="EMBL" id="KAK5615778.1"/>
    </source>
</evidence>
<dbReference type="Proteomes" id="UP001311232">
    <property type="component" value="Unassembled WGS sequence"/>
</dbReference>
<evidence type="ECO:0000256" key="1">
    <source>
        <dbReference type="SAM" id="MobiDB-lite"/>
    </source>
</evidence>
<dbReference type="EMBL" id="JAHHUM010000929">
    <property type="protein sequence ID" value="KAK5615778.1"/>
    <property type="molecule type" value="Genomic_DNA"/>
</dbReference>
<protein>
    <submittedName>
        <fullName evidence="2">Uncharacterized protein</fullName>
    </submittedName>
</protein>
<reference evidence="2 3" key="1">
    <citation type="submission" date="2021-06" db="EMBL/GenBank/DDBJ databases">
        <authorList>
            <person name="Palmer J.M."/>
        </authorList>
    </citation>
    <scope>NUCLEOTIDE SEQUENCE [LARGE SCALE GENOMIC DNA]</scope>
    <source>
        <strain evidence="2 3">MEX-2019</strain>
        <tissue evidence="2">Muscle</tissue>
    </source>
</reference>
<feature type="region of interest" description="Disordered" evidence="1">
    <location>
        <begin position="17"/>
        <end position="73"/>
    </location>
</feature>
<gene>
    <name evidence="2" type="ORF">CRENBAI_022307</name>
</gene>
<comment type="caution">
    <text evidence="2">The sequence shown here is derived from an EMBL/GenBank/DDBJ whole genome shotgun (WGS) entry which is preliminary data.</text>
</comment>